<organism evidence="8 9">
    <name type="scientific">Marinomonas balearica</name>
    <dbReference type="NCBI Taxonomy" id="491947"/>
    <lineage>
        <taxon>Bacteria</taxon>
        <taxon>Pseudomonadati</taxon>
        <taxon>Pseudomonadota</taxon>
        <taxon>Gammaproteobacteria</taxon>
        <taxon>Oceanospirillales</taxon>
        <taxon>Oceanospirillaceae</taxon>
        <taxon>Marinomonas</taxon>
    </lineage>
</organism>
<dbReference type="InterPro" id="IPR036804">
    <property type="entry name" value="CheR_N_sf"/>
</dbReference>
<dbReference type="Gene3D" id="3.40.50.150">
    <property type="entry name" value="Vaccinia Virus protein VP39"/>
    <property type="match status" value="1"/>
</dbReference>
<protein>
    <recommendedName>
        <fullName evidence="5">Chemotaxis protein methyltransferase</fullName>
        <ecNumber evidence="5">2.1.1.80</ecNumber>
    </recommendedName>
</protein>
<dbReference type="AlphaFoldDB" id="A0A4R6M4W0"/>
<dbReference type="InterPro" id="IPR026024">
    <property type="entry name" value="Chemotaxis_MeTrfase_CheR"/>
</dbReference>
<evidence type="ECO:0000313" key="9">
    <source>
        <dbReference type="Proteomes" id="UP000294656"/>
    </source>
</evidence>
<comment type="catalytic activity">
    <reaction evidence="1 5">
        <text>L-glutamyl-[protein] + S-adenosyl-L-methionine = [protein]-L-glutamate 5-O-methyl ester + S-adenosyl-L-homocysteine</text>
        <dbReference type="Rhea" id="RHEA:24452"/>
        <dbReference type="Rhea" id="RHEA-COMP:10208"/>
        <dbReference type="Rhea" id="RHEA-COMP:10311"/>
        <dbReference type="ChEBI" id="CHEBI:29973"/>
        <dbReference type="ChEBI" id="CHEBI:57856"/>
        <dbReference type="ChEBI" id="CHEBI:59789"/>
        <dbReference type="ChEBI" id="CHEBI:82795"/>
        <dbReference type="EC" id="2.1.1.80"/>
    </reaction>
</comment>
<keyword evidence="9" id="KW-1185">Reference proteome</keyword>
<feature type="binding site" evidence="6">
    <location>
        <position position="78"/>
    </location>
    <ligand>
        <name>S-adenosyl-L-methionine</name>
        <dbReference type="ChEBI" id="CHEBI:59789"/>
    </ligand>
</feature>
<evidence type="ECO:0000256" key="1">
    <source>
        <dbReference type="ARBA" id="ARBA00001541"/>
    </source>
</evidence>
<proteinExistence type="predicted"/>
<dbReference type="SUPFAM" id="SSF53335">
    <property type="entry name" value="S-adenosyl-L-methionine-dependent methyltransferases"/>
    <property type="match status" value="1"/>
</dbReference>
<dbReference type="OrthoDB" id="9816309at2"/>
<feature type="binding site" evidence="6">
    <location>
        <begin position="214"/>
        <end position="215"/>
    </location>
    <ligand>
        <name>S-adenosyl-L-methionine</name>
        <dbReference type="ChEBI" id="CHEBI:59789"/>
    </ligand>
</feature>
<dbReference type="EC" id="2.1.1.80" evidence="5"/>
<name>A0A4R6M4W0_9GAMM</name>
<dbReference type="InterPro" id="IPR022641">
    <property type="entry name" value="CheR_N"/>
</dbReference>
<feature type="binding site" evidence="6">
    <location>
        <begin position="196"/>
        <end position="197"/>
    </location>
    <ligand>
        <name>S-adenosyl-L-methionine</name>
        <dbReference type="ChEBI" id="CHEBI:59789"/>
    </ligand>
</feature>
<feature type="binding site" evidence="6">
    <location>
        <position position="84"/>
    </location>
    <ligand>
        <name>S-adenosyl-L-methionine</name>
        <dbReference type="ChEBI" id="CHEBI:59789"/>
    </ligand>
</feature>
<evidence type="ECO:0000313" key="8">
    <source>
        <dbReference type="EMBL" id="TDO96347.1"/>
    </source>
</evidence>
<dbReference type="InterPro" id="IPR029063">
    <property type="entry name" value="SAM-dependent_MTases_sf"/>
</dbReference>
<comment type="function">
    <text evidence="5">Methylation of the membrane-bound methyl-accepting chemotaxis proteins (MCP) to form gamma-glutamyl methyl ester residues in MCP.</text>
</comment>
<gene>
    <name evidence="8" type="ORF">DFP79_2920</name>
</gene>
<dbReference type="Pfam" id="PF01739">
    <property type="entry name" value="CheR"/>
    <property type="match status" value="1"/>
</dbReference>
<feature type="binding site" evidence="6">
    <location>
        <position position="80"/>
    </location>
    <ligand>
        <name>S-adenosyl-L-methionine</name>
        <dbReference type="ChEBI" id="CHEBI:59789"/>
    </ligand>
</feature>
<evidence type="ECO:0000256" key="3">
    <source>
        <dbReference type="ARBA" id="ARBA00022679"/>
    </source>
</evidence>
<dbReference type="GO" id="GO:0032259">
    <property type="term" value="P:methylation"/>
    <property type="evidence" value="ECO:0007669"/>
    <property type="project" value="UniProtKB-KW"/>
</dbReference>
<keyword evidence="4 5" id="KW-0949">S-adenosyl-L-methionine</keyword>
<evidence type="ECO:0000256" key="6">
    <source>
        <dbReference type="PIRSR" id="PIRSR000410-1"/>
    </source>
</evidence>
<accession>A0A4R6M4W0</accession>
<comment type="caution">
    <text evidence="8">The sequence shown here is derived from an EMBL/GenBank/DDBJ whole genome shotgun (WGS) entry which is preliminary data.</text>
</comment>
<feature type="binding site" evidence="6">
    <location>
        <position position="115"/>
    </location>
    <ligand>
        <name>S-adenosyl-L-methionine</name>
        <dbReference type="ChEBI" id="CHEBI:59789"/>
    </ligand>
</feature>
<dbReference type="GO" id="GO:0008983">
    <property type="term" value="F:protein-glutamate O-methyltransferase activity"/>
    <property type="evidence" value="ECO:0007669"/>
    <property type="project" value="UniProtKB-EC"/>
</dbReference>
<dbReference type="PANTHER" id="PTHR24422:SF19">
    <property type="entry name" value="CHEMOTAXIS PROTEIN METHYLTRANSFERASE"/>
    <property type="match status" value="1"/>
</dbReference>
<dbReference type="PRINTS" id="PR00996">
    <property type="entry name" value="CHERMTFRASE"/>
</dbReference>
<evidence type="ECO:0000256" key="2">
    <source>
        <dbReference type="ARBA" id="ARBA00022603"/>
    </source>
</evidence>
<keyword evidence="3 5" id="KW-0808">Transferase</keyword>
<dbReference type="Gene3D" id="1.10.155.10">
    <property type="entry name" value="Chemotaxis receptor methyltransferase CheR, N-terminal domain"/>
    <property type="match status" value="1"/>
</dbReference>
<evidence type="ECO:0000259" key="7">
    <source>
        <dbReference type="PROSITE" id="PS50123"/>
    </source>
</evidence>
<evidence type="ECO:0000256" key="5">
    <source>
        <dbReference type="PIRNR" id="PIRNR000410"/>
    </source>
</evidence>
<dbReference type="RefSeq" id="WP_133504642.1">
    <property type="nucleotide sequence ID" value="NZ_SNXC01000014.1"/>
</dbReference>
<dbReference type="InterPro" id="IPR022642">
    <property type="entry name" value="CheR_C"/>
</dbReference>
<dbReference type="PROSITE" id="PS50123">
    <property type="entry name" value="CHER"/>
    <property type="match status" value="1"/>
</dbReference>
<evidence type="ECO:0000256" key="4">
    <source>
        <dbReference type="ARBA" id="ARBA00022691"/>
    </source>
</evidence>
<dbReference type="SUPFAM" id="SSF47757">
    <property type="entry name" value="Chemotaxis receptor methyltransferase CheR, N-terminal domain"/>
    <property type="match status" value="1"/>
</dbReference>
<dbReference type="PIRSF" id="PIRSF000410">
    <property type="entry name" value="CheR"/>
    <property type="match status" value="1"/>
</dbReference>
<reference evidence="8 9" key="1">
    <citation type="submission" date="2019-03" db="EMBL/GenBank/DDBJ databases">
        <title>Genomic Encyclopedia of Type Strains, Phase III (KMG-III): the genomes of soil and plant-associated and newly described type strains.</title>
        <authorList>
            <person name="Whitman W."/>
        </authorList>
    </citation>
    <scope>NUCLEOTIDE SEQUENCE [LARGE SCALE GENOMIC DNA]</scope>
    <source>
        <strain evidence="8 9">CECT 7378</strain>
    </source>
</reference>
<dbReference type="PANTHER" id="PTHR24422">
    <property type="entry name" value="CHEMOTAXIS PROTEIN METHYLTRANSFERASE"/>
    <property type="match status" value="1"/>
</dbReference>
<feature type="domain" description="CheR-type methyltransferase" evidence="7">
    <location>
        <begin position="3"/>
        <end position="268"/>
    </location>
</feature>
<sequence>MPPLEREFQYTQEDFQRVRLLLKSLSGINLVETKDSMVYSRIASRVRYLKMTKVSDYLAFIERDEEELQHFVNALTTNLTSFFRECHHFEQLEKFVQSGEKVNRIWSAASSTGEEPYSIAMSLVRLWDKFDIPVQVVASDINSHVLQTASTGEYELESVKSITDKKRFFFKGKGKCEGLARVKPELRNLIEFRQINLLNATWPIEEKQDVIFCRNVMIYFEKEQQEALLVRLLSKLRKGGMYIAGHSENFSQFAHLMSPVGRTTYIKN</sequence>
<dbReference type="SMART" id="SM00138">
    <property type="entry name" value="MeTrc"/>
    <property type="match status" value="1"/>
</dbReference>
<dbReference type="InterPro" id="IPR050903">
    <property type="entry name" value="Bact_Chemotaxis_MeTrfase"/>
</dbReference>
<dbReference type="InterPro" id="IPR000780">
    <property type="entry name" value="CheR_MeTrfase"/>
</dbReference>
<keyword evidence="2 5" id="KW-0489">Methyltransferase</keyword>
<dbReference type="EMBL" id="SNXC01000014">
    <property type="protein sequence ID" value="TDO96347.1"/>
    <property type="molecule type" value="Genomic_DNA"/>
</dbReference>
<feature type="binding site" evidence="6">
    <location>
        <position position="140"/>
    </location>
    <ligand>
        <name>S-adenosyl-L-methionine</name>
        <dbReference type="ChEBI" id="CHEBI:59789"/>
    </ligand>
</feature>
<dbReference type="Proteomes" id="UP000294656">
    <property type="component" value="Unassembled WGS sequence"/>
</dbReference>
<dbReference type="Pfam" id="PF03705">
    <property type="entry name" value="CheR_N"/>
    <property type="match status" value="1"/>
</dbReference>